<dbReference type="SMART" id="SM00345">
    <property type="entry name" value="HTH_GNTR"/>
    <property type="match status" value="1"/>
</dbReference>
<dbReference type="Pfam" id="PF07729">
    <property type="entry name" value="FCD"/>
    <property type="match status" value="1"/>
</dbReference>
<evidence type="ECO:0000313" key="5">
    <source>
        <dbReference type="EMBL" id="MCW1933985.1"/>
    </source>
</evidence>
<comment type="caution">
    <text evidence="5">The sequence shown here is derived from an EMBL/GenBank/DDBJ whole genome shotgun (WGS) entry which is preliminary data.</text>
</comment>
<evidence type="ECO:0000256" key="3">
    <source>
        <dbReference type="ARBA" id="ARBA00023163"/>
    </source>
</evidence>
<dbReference type="PROSITE" id="PS50949">
    <property type="entry name" value="HTH_GNTR"/>
    <property type="match status" value="1"/>
</dbReference>
<dbReference type="SUPFAM" id="SSF48008">
    <property type="entry name" value="GntR ligand-binding domain-like"/>
    <property type="match status" value="1"/>
</dbReference>
<dbReference type="EMBL" id="JAPDFL010000001">
    <property type="protein sequence ID" value="MCW1933985.1"/>
    <property type="molecule type" value="Genomic_DNA"/>
</dbReference>
<gene>
    <name evidence="5" type="ORF">OKW52_17420</name>
</gene>
<keyword evidence="3" id="KW-0804">Transcription</keyword>
<dbReference type="RefSeq" id="WP_264417419.1">
    <property type="nucleotide sequence ID" value="NZ_JAPDFL010000001.1"/>
</dbReference>
<dbReference type="Gene3D" id="1.20.120.530">
    <property type="entry name" value="GntR ligand-binding domain-like"/>
    <property type="match status" value="1"/>
</dbReference>
<organism evidence="5 6">
    <name type="scientific">Pararhodobacter zhoushanensis</name>
    <dbReference type="NCBI Taxonomy" id="2479545"/>
    <lineage>
        <taxon>Bacteria</taxon>
        <taxon>Pseudomonadati</taxon>
        <taxon>Pseudomonadota</taxon>
        <taxon>Alphaproteobacteria</taxon>
        <taxon>Rhodobacterales</taxon>
        <taxon>Paracoccaceae</taxon>
        <taxon>Pararhodobacter</taxon>
    </lineage>
</organism>
<dbReference type="SMART" id="SM00895">
    <property type="entry name" value="FCD"/>
    <property type="match status" value="1"/>
</dbReference>
<dbReference type="Gene3D" id="1.10.10.10">
    <property type="entry name" value="Winged helix-like DNA-binding domain superfamily/Winged helix DNA-binding domain"/>
    <property type="match status" value="1"/>
</dbReference>
<evidence type="ECO:0000256" key="1">
    <source>
        <dbReference type="ARBA" id="ARBA00023015"/>
    </source>
</evidence>
<dbReference type="CDD" id="cd07377">
    <property type="entry name" value="WHTH_GntR"/>
    <property type="match status" value="1"/>
</dbReference>
<dbReference type="InterPro" id="IPR036390">
    <property type="entry name" value="WH_DNA-bd_sf"/>
</dbReference>
<proteinExistence type="predicted"/>
<dbReference type="Pfam" id="PF00392">
    <property type="entry name" value="GntR"/>
    <property type="match status" value="1"/>
</dbReference>
<evidence type="ECO:0000313" key="6">
    <source>
        <dbReference type="Proteomes" id="UP001208938"/>
    </source>
</evidence>
<dbReference type="InterPro" id="IPR008920">
    <property type="entry name" value="TF_FadR/GntR_C"/>
</dbReference>
<accession>A0ABT3H2L6</accession>
<evidence type="ECO:0000256" key="2">
    <source>
        <dbReference type="ARBA" id="ARBA00023125"/>
    </source>
</evidence>
<dbReference type="PANTHER" id="PTHR43537">
    <property type="entry name" value="TRANSCRIPTIONAL REGULATOR, GNTR FAMILY"/>
    <property type="match status" value="1"/>
</dbReference>
<dbReference type="InterPro" id="IPR011711">
    <property type="entry name" value="GntR_C"/>
</dbReference>
<protein>
    <submittedName>
        <fullName evidence="5">GntR family transcriptional regulator</fullName>
    </submittedName>
</protein>
<feature type="domain" description="HTH gntR-type" evidence="4">
    <location>
        <begin position="1"/>
        <end position="68"/>
    </location>
</feature>
<sequence>MANANTISSQIIDAILSQRLAPNTRLGEQDLAALFGCSRTIVREALVDLAARGIATVSPRRGWYLTEVDTEKARELYVAREIIETGLLRHLARRKQALPSAALDQIARHLDAQAEAVAGDDIPRRSYLLGDFHVCLANSLGNSVLAANLRDMTVLTTLFTMRHQTPHDAQRSYEEHVAVFEPLTRGDALAAEEAMRCHLSTWEEKVNKAHDYAPVSALHTALTPAADLRGVKVPLTDTAQKEPQP</sequence>
<dbReference type="Proteomes" id="UP001208938">
    <property type="component" value="Unassembled WGS sequence"/>
</dbReference>
<evidence type="ECO:0000259" key="4">
    <source>
        <dbReference type="PROSITE" id="PS50949"/>
    </source>
</evidence>
<keyword evidence="1" id="KW-0805">Transcription regulation</keyword>
<keyword evidence="6" id="KW-1185">Reference proteome</keyword>
<dbReference type="SUPFAM" id="SSF46785">
    <property type="entry name" value="Winged helix' DNA-binding domain"/>
    <property type="match status" value="1"/>
</dbReference>
<dbReference type="InterPro" id="IPR036388">
    <property type="entry name" value="WH-like_DNA-bd_sf"/>
</dbReference>
<keyword evidence="2" id="KW-0238">DNA-binding</keyword>
<reference evidence="5 6" key="1">
    <citation type="submission" date="2022-10" db="EMBL/GenBank/DDBJ databases">
        <title>Pararhodobacter sp. nov., isolated from marine algae.</title>
        <authorList>
            <person name="Choi B.J."/>
            <person name="Kim J.M."/>
            <person name="Lee J.K."/>
            <person name="Choi D.G."/>
            <person name="Jeon C.O."/>
        </authorList>
    </citation>
    <scope>NUCLEOTIDE SEQUENCE [LARGE SCALE GENOMIC DNA]</scope>
    <source>
        <strain evidence="5 6">ZQ420</strain>
    </source>
</reference>
<name>A0ABT3H2L6_9RHOB</name>
<dbReference type="PANTHER" id="PTHR43537:SF53">
    <property type="entry name" value="HTH-TYPE TRANSCRIPTIONAL REPRESSOR NANR"/>
    <property type="match status" value="1"/>
</dbReference>
<dbReference type="InterPro" id="IPR000524">
    <property type="entry name" value="Tscrpt_reg_HTH_GntR"/>
</dbReference>